<dbReference type="PANTHER" id="PTHR43537:SF49">
    <property type="entry name" value="TRANSCRIPTIONAL REGULATORY PROTEIN"/>
    <property type="match status" value="1"/>
</dbReference>
<evidence type="ECO:0000313" key="5">
    <source>
        <dbReference type="EMBL" id="GGE39277.1"/>
    </source>
</evidence>
<organism evidence="5 6">
    <name type="scientific">Agaricicola taiwanensis</name>
    <dbReference type="NCBI Taxonomy" id="591372"/>
    <lineage>
        <taxon>Bacteria</taxon>
        <taxon>Pseudomonadati</taxon>
        <taxon>Pseudomonadota</taxon>
        <taxon>Alphaproteobacteria</taxon>
        <taxon>Rhodobacterales</taxon>
        <taxon>Paracoccaceae</taxon>
        <taxon>Agaricicola</taxon>
    </lineage>
</organism>
<dbReference type="Gene3D" id="1.20.120.530">
    <property type="entry name" value="GntR ligand-binding domain-like"/>
    <property type="match status" value="1"/>
</dbReference>
<dbReference type="Pfam" id="PF00392">
    <property type="entry name" value="GntR"/>
    <property type="match status" value="1"/>
</dbReference>
<dbReference type="SUPFAM" id="SSF48008">
    <property type="entry name" value="GntR ligand-binding domain-like"/>
    <property type="match status" value="1"/>
</dbReference>
<dbReference type="GO" id="GO:0003677">
    <property type="term" value="F:DNA binding"/>
    <property type="evidence" value="ECO:0007669"/>
    <property type="project" value="UniProtKB-KW"/>
</dbReference>
<dbReference type="SUPFAM" id="SSF46785">
    <property type="entry name" value="Winged helix' DNA-binding domain"/>
    <property type="match status" value="1"/>
</dbReference>
<dbReference type="AlphaFoldDB" id="A0A8J2YEX4"/>
<dbReference type="PROSITE" id="PS50949">
    <property type="entry name" value="HTH_GNTR"/>
    <property type="match status" value="1"/>
</dbReference>
<evidence type="ECO:0000313" key="6">
    <source>
        <dbReference type="Proteomes" id="UP000602745"/>
    </source>
</evidence>
<keyword evidence="2" id="KW-0238">DNA-binding</keyword>
<dbReference type="InterPro" id="IPR036388">
    <property type="entry name" value="WH-like_DNA-bd_sf"/>
</dbReference>
<dbReference type="GO" id="GO:0003700">
    <property type="term" value="F:DNA-binding transcription factor activity"/>
    <property type="evidence" value="ECO:0007669"/>
    <property type="project" value="InterPro"/>
</dbReference>
<accession>A0A8J2YEX4</accession>
<sequence>MIETSPSRDRALEDLVRAIEEDIIFGRLAPGSRLVEDALMARHGATRHFIRQALVQLERSGIVRREKNIGATVASYSAEQIRQIYQVREMLTRQAALMTPLPAPPALIDQLIEIQARYIKAAEEGRLRDLHEINEEFHAALFAACGNRYLAQTLQEYVSLTLLVRSKTLADPAGLAKSRREHDMMIELLQGDDPWVFAQLCVEHLQTSKKDYLNRVASGKPPFPVAVPDDS</sequence>
<evidence type="ECO:0000256" key="2">
    <source>
        <dbReference type="ARBA" id="ARBA00023125"/>
    </source>
</evidence>
<keyword evidence="3" id="KW-0804">Transcription</keyword>
<dbReference type="InterPro" id="IPR000524">
    <property type="entry name" value="Tscrpt_reg_HTH_GntR"/>
</dbReference>
<feature type="domain" description="HTH gntR-type" evidence="4">
    <location>
        <begin position="9"/>
        <end position="76"/>
    </location>
</feature>
<dbReference type="Pfam" id="PF07729">
    <property type="entry name" value="FCD"/>
    <property type="match status" value="1"/>
</dbReference>
<dbReference type="InterPro" id="IPR008920">
    <property type="entry name" value="TF_FadR/GntR_C"/>
</dbReference>
<reference evidence="5" key="2">
    <citation type="submission" date="2020-09" db="EMBL/GenBank/DDBJ databases">
        <authorList>
            <person name="Sun Q."/>
            <person name="Sedlacek I."/>
        </authorList>
    </citation>
    <scope>NUCLEOTIDE SEQUENCE</scope>
    <source>
        <strain evidence="5">CCM 7684</strain>
    </source>
</reference>
<keyword evidence="6" id="KW-1185">Reference proteome</keyword>
<reference evidence="5" key="1">
    <citation type="journal article" date="2014" name="Int. J. Syst. Evol. Microbiol.">
        <title>Complete genome sequence of Corynebacterium casei LMG S-19264T (=DSM 44701T), isolated from a smear-ripened cheese.</title>
        <authorList>
            <consortium name="US DOE Joint Genome Institute (JGI-PGF)"/>
            <person name="Walter F."/>
            <person name="Albersmeier A."/>
            <person name="Kalinowski J."/>
            <person name="Ruckert C."/>
        </authorList>
    </citation>
    <scope>NUCLEOTIDE SEQUENCE</scope>
    <source>
        <strain evidence="5">CCM 7684</strain>
    </source>
</reference>
<dbReference type="PANTHER" id="PTHR43537">
    <property type="entry name" value="TRANSCRIPTIONAL REGULATOR, GNTR FAMILY"/>
    <property type="match status" value="1"/>
</dbReference>
<evidence type="ECO:0000256" key="1">
    <source>
        <dbReference type="ARBA" id="ARBA00023015"/>
    </source>
</evidence>
<evidence type="ECO:0000259" key="4">
    <source>
        <dbReference type="PROSITE" id="PS50949"/>
    </source>
</evidence>
<evidence type="ECO:0000256" key="3">
    <source>
        <dbReference type="ARBA" id="ARBA00023163"/>
    </source>
</evidence>
<dbReference type="EMBL" id="BMCP01000002">
    <property type="protein sequence ID" value="GGE39277.1"/>
    <property type="molecule type" value="Genomic_DNA"/>
</dbReference>
<dbReference type="InterPro" id="IPR036390">
    <property type="entry name" value="WH_DNA-bd_sf"/>
</dbReference>
<keyword evidence="1" id="KW-0805">Transcription regulation</keyword>
<dbReference type="SMART" id="SM00895">
    <property type="entry name" value="FCD"/>
    <property type="match status" value="1"/>
</dbReference>
<proteinExistence type="predicted"/>
<dbReference type="RefSeq" id="WP_188409218.1">
    <property type="nucleotide sequence ID" value="NZ_BMCP01000002.1"/>
</dbReference>
<dbReference type="SMART" id="SM00345">
    <property type="entry name" value="HTH_GNTR"/>
    <property type="match status" value="1"/>
</dbReference>
<name>A0A8J2YEX4_9RHOB</name>
<dbReference type="Gene3D" id="1.10.10.10">
    <property type="entry name" value="Winged helix-like DNA-binding domain superfamily/Winged helix DNA-binding domain"/>
    <property type="match status" value="1"/>
</dbReference>
<gene>
    <name evidence="5" type="ORF">GCM10007276_15730</name>
</gene>
<protein>
    <recommendedName>
        <fullName evidence="4">HTH gntR-type domain-containing protein</fullName>
    </recommendedName>
</protein>
<comment type="caution">
    <text evidence="5">The sequence shown here is derived from an EMBL/GenBank/DDBJ whole genome shotgun (WGS) entry which is preliminary data.</text>
</comment>
<dbReference type="InterPro" id="IPR011711">
    <property type="entry name" value="GntR_C"/>
</dbReference>
<dbReference type="Proteomes" id="UP000602745">
    <property type="component" value="Unassembled WGS sequence"/>
</dbReference>